<evidence type="ECO:0000256" key="1">
    <source>
        <dbReference type="SAM" id="MobiDB-lite"/>
    </source>
</evidence>
<proteinExistence type="predicted"/>
<dbReference type="RefSeq" id="WP_188736033.1">
    <property type="nucleotide sequence ID" value="NZ_BMLW01000011.1"/>
</dbReference>
<feature type="compositionally biased region" description="Acidic residues" evidence="1">
    <location>
        <begin position="39"/>
        <end position="57"/>
    </location>
</feature>
<evidence type="ECO:0000313" key="3">
    <source>
        <dbReference type="EMBL" id="GGP14213.1"/>
    </source>
</evidence>
<sequence>MKKLLFVLLLSLFLVACGNESDAESGKEEQKEDQKAENDNTEEANNETEENETIEEDEYSFENEYGTFDLVGMYYSEDEDQEPGFYKIDFDGFLLNMTVSLVDIELSEEAQWEERFAGKEHSRALLIFTEAENTTDMEIDFNGTSHIVTSDKQQVYPEYGIMSENEAVMTYHGQVMQEGYFIVPLKDDSLPESINLTFEAPYEVINGGVDPINGKVGEDTEFEMIFMSKEEMEEQ</sequence>
<gene>
    <name evidence="3" type="ORF">GCM10011346_37410</name>
</gene>
<evidence type="ECO:0000256" key="2">
    <source>
        <dbReference type="SAM" id="SignalP"/>
    </source>
</evidence>
<dbReference type="Proteomes" id="UP000641206">
    <property type="component" value="Unassembled WGS sequence"/>
</dbReference>
<accession>A0ABQ2NZ79</accession>
<dbReference type="EMBL" id="BMLW01000011">
    <property type="protein sequence ID" value="GGP14213.1"/>
    <property type="molecule type" value="Genomic_DNA"/>
</dbReference>
<feature type="chain" id="PRO_5047126822" description="DUF4352 domain-containing protein" evidence="2">
    <location>
        <begin position="19"/>
        <end position="235"/>
    </location>
</feature>
<evidence type="ECO:0008006" key="5">
    <source>
        <dbReference type="Google" id="ProtNLM"/>
    </source>
</evidence>
<dbReference type="PROSITE" id="PS51257">
    <property type="entry name" value="PROKAR_LIPOPROTEIN"/>
    <property type="match status" value="1"/>
</dbReference>
<feature type="region of interest" description="Disordered" evidence="1">
    <location>
        <begin position="21"/>
        <end position="57"/>
    </location>
</feature>
<keyword evidence="4" id="KW-1185">Reference proteome</keyword>
<comment type="caution">
    <text evidence="3">The sequence shown here is derived from an EMBL/GenBank/DDBJ whole genome shotgun (WGS) entry which is preliminary data.</text>
</comment>
<name>A0ABQ2NZ79_9BACI</name>
<feature type="compositionally biased region" description="Basic and acidic residues" evidence="1">
    <location>
        <begin position="24"/>
        <end position="38"/>
    </location>
</feature>
<evidence type="ECO:0000313" key="4">
    <source>
        <dbReference type="Proteomes" id="UP000641206"/>
    </source>
</evidence>
<reference evidence="4" key="1">
    <citation type="journal article" date="2019" name="Int. J. Syst. Evol. Microbiol.">
        <title>The Global Catalogue of Microorganisms (GCM) 10K type strain sequencing project: providing services to taxonomists for standard genome sequencing and annotation.</title>
        <authorList>
            <consortium name="The Broad Institute Genomics Platform"/>
            <consortium name="The Broad Institute Genome Sequencing Center for Infectious Disease"/>
            <person name="Wu L."/>
            <person name="Ma J."/>
        </authorList>
    </citation>
    <scope>NUCLEOTIDE SEQUENCE [LARGE SCALE GENOMIC DNA]</scope>
    <source>
        <strain evidence="4">CGMCC 1.7693</strain>
    </source>
</reference>
<protein>
    <recommendedName>
        <fullName evidence="5">DUF4352 domain-containing protein</fullName>
    </recommendedName>
</protein>
<keyword evidence="2" id="KW-0732">Signal</keyword>
<organism evidence="3 4">
    <name type="scientific">Oceanobacillus neutriphilus</name>
    <dbReference type="NCBI Taxonomy" id="531815"/>
    <lineage>
        <taxon>Bacteria</taxon>
        <taxon>Bacillati</taxon>
        <taxon>Bacillota</taxon>
        <taxon>Bacilli</taxon>
        <taxon>Bacillales</taxon>
        <taxon>Bacillaceae</taxon>
        <taxon>Oceanobacillus</taxon>
    </lineage>
</organism>
<feature type="signal peptide" evidence="2">
    <location>
        <begin position="1"/>
        <end position="18"/>
    </location>
</feature>